<dbReference type="InterPro" id="IPR006076">
    <property type="entry name" value="FAD-dep_OxRdtase"/>
</dbReference>
<gene>
    <name evidence="7" type="ORF">HY3_02175</name>
</gene>
<comment type="similarity">
    <text evidence="5">Belongs to the L2HGDH family.</text>
</comment>
<dbReference type="InterPro" id="IPR036188">
    <property type="entry name" value="FAD/NAD-bd_sf"/>
</dbReference>
<comment type="caution">
    <text evidence="7">The sequence shown here is derived from an EMBL/GenBank/DDBJ whole genome shotgun (WGS) entry which is preliminary data.</text>
</comment>
<dbReference type="eggNOG" id="COG0579">
    <property type="taxonomic scope" value="Bacteria"/>
</dbReference>
<keyword evidence="4" id="KW-0560">Oxidoreductase</keyword>
<sequence>MLEADVVVIGAGVVGLACAAELARRGRDVVVLEQARAIGTGISSRNSEVIHAGLYYPTGSLKHTLCVEGRYRLYEWLESRNVAHRKCGKLVVATSEEDLPVLSAIEMQAKANGVEDIVHLTRQSATALEPSLTCKAALHSAETGILDTHGYMLSLQGALEDHGGIIAFGSPVSGGRLLSDGHIALSLGGTDPQTLRASTIINAAGLYAVPLARAIEGFPPEALPEMILAKGSYFSCQVPPAFERLIYPVPIDGGLGVHLTLDLGGQMRFGPDVEWLDQNDPCTVDYSVAPDRATSFYSAIRKYWPGLPDDSLTPAYSGCRPKLSHTGEPTADFRIDGPAQHGLPGLINLFGIESPGLTASLAIADHASDMTEA</sequence>
<comment type="cofactor">
    <cofactor evidence="1">
        <name>FAD</name>
        <dbReference type="ChEBI" id="CHEBI:57692"/>
    </cofactor>
</comment>
<dbReference type="Gene3D" id="3.50.50.60">
    <property type="entry name" value="FAD/NAD(P)-binding domain"/>
    <property type="match status" value="1"/>
</dbReference>
<keyword evidence="8" id="KW-1185">Reference proteome</keyword>
<dbReference type="PANTHER" id="PTHR43104:SF4">
    <property type="entry name" value="L-2-HYDROXYGLUTARATE DEHYDROGENASE, MITOCHONDRIAL"/>
    <property type="match status" value="1"/>
</dbReference>
<dbReference type="PANTHER" id="PTHR43104">
    <property type="entry name" value="L-2-HYDROXYGLUTARATE DEHYDROGENASE, MITOCHONDRIAL"/>
    <property type="match status" value="1"/>
</dbReference>
<evidence type="ECO:0000256" key="2">
    <source>
        <dbReference type="ARBA" id="ARBA00022630"/>
    </source>
</evidence>
<dbReference type="Pfam" id="PF01266">
    <property type="entry name" value="DAO"/>
    <property type="match status" value="1"/>
</dbReference>
<dbReference type="Gene3D" id="3.30.9.10">
    <property type="entry name" value="D-Amino Acid Oxidase, subunit A, domain 2"/>
    <property type="match status" value="1"/>
</dbReference>
<proteinExistence type="inferred from homology"/>
<evidence type="ECO:0000259" key="6">
    <source>
        <dbReference type="Pfam" id="PF01266"/>
    </source>
</evidence>
<organism evidence="7 8">
    <name type="scientific">Hyphomonas pacifica</name>
    <dbReference type="NCBI Taxonomy" id="1280941"/>
    <lineage>
        <taxon>Bacteria</taxon>
        <taxon>Pseudomonadati</taxon>
        <taxon>Pseudomonadota</taxon>
        <taxon>Alphaproteobacteria</taxon>
        <taxon>Hyphomonadales</taxon>
        <taxon>Hyphomonadaceae</taxon>
        <taxon>Hyphomonas</taxon>
    </lineage>
</organism>
<evidence type="ECO:0000256" key="5">
    <source>
        <dbReference type="ARBA" id="ARBA00037941"/>
    </source>
</evidence>
<evidence type="ECO:0000313" key="8">
    <source>
        <dbReference type="Proteomes" id="UP000249123"/>
    </source>
</evidence>
<dbReference type="Proteomes" id="UP000249123">
    <property type="component" value="Unassembled WGS sequence"/>
</dbReference>
<dbReference type="RefSeq" id="WP_034827550.1">
    <property type="nucleotide sequence ID" value="NZ_AWFA01000034.1"/>
</dbReference>
<accession>A0A062TQE1</accession>
<feature type="domain" description="FAD dependent oxidoreductase" evidence="6">
    <location>
        <begin position="5"/>
        <end position="370"/>
    </location>
</feature>
<dbReference type="STRING" id="1280941.HY2_03010"/>
<keyword evidence="3" id="KW-0274">FAD</keyword>
<dbReference type="SUPFAM" id="SSF51905">
    <property type="entry name" value="FAD/NAD(P)-binding domain"/>
    <property type="match status" value="1"/>
</dbReference>
<dbReference type="EMBL" id="AWFB01000023">
    <property type="protein sequence ID" value="RAN33175.1"/>
    <property type="molecule type" value="Genomic_DNA"/>
</dbReference>
<dbReference type="OrthoDB" id="9801699at2"/>
<reference evidence="7 8" key="1">
    <citation type="submission" date="2013-04" db="EMBL/GenBank/DDBJ databases">
        <title>Hyphomonas sp. T24B3 Genome Sequencing.</title>
        <authorList>
            <person name="Lai Q."/>
            <person name="Shao Z."/>
        </authorList>
    </citation>
    <scope>NUCLEOTIDE SEQUENCE [LARGE SCALE GENOMIC DNA]</scope>
    <source>
        <strain evidence="7 8">T24B3</strain>
    </source>
</reference>
<evidence type="ECO:0000256" key="1">
    <source>
        <dbReference type="ARBA" id="ARBA00001974"/>
    </source>
</evidence>
<name>A0A062TQE1_9PROT</name>
<evidence type="ECO:0000256" key="4">
    <source>
        <dbReference type="ARBA" id="ARBA00023002"/>
    </source>
</evidence>
<evidence type="ECO:0000256" key="3">
    <source>
        <dbReference type="ARBA" id="ARBA00022827"/>
    </source>
</evidence>
<evidence type="ECO:0000313" key="7">
    <source>
        <dbReference type="EMBL" id="RAN33175.1"/>
    </source>
</evidence>
<protein>
    <recommendedName>
        <fullName evidence="6">FAD dependent oxidoreductase domain-containing protein</fullName>
    </recommendedName>
</protein>
<keyword evidence="2" id="KW-0285">Flavoprotein</keyword>
<dbReference type="AlphaFoldDB" id="A0A062TQE1"/>
<dbReference type="GO" id="GO:0047545">
    <property type="term" value="F:(S)-2-hydroxyglutarate dehydrogenase activity"/>
    <property type="evidence" value="ECO:0007669"/>
    <property type="project" value="TreeGrafter"/>
</dbReference>